<feature type="compositionally biased region" description="Basic and acidic residues" evidence="11">
    <location>
        <begin position="96"/>
        <end position="108"/>
    </location>
</feature>
<protein>
    <recommendedName>
        <fullName evidence="16">PR domain zinc finger protein 10</fullName>
    </recommendedName>
</protein>
<feature type="domain" description="C2H2-type" evidence="12">
    <location>
        <begin position="1077"/>
        <end position="1104"/>
    </location>
</feature>
<feature type="compositionally biased region" description="Polar residues" evidence="11">
    <location>
        <begin position="255"/>
        <end position="273"/>
    </location>
</feature>
<keyword evidence="15" id="KW-1185">Reference proteome</keyword>
<dbReference type="GO" id="GO:0008270">
    <property type="term" value="F:zinc ion binding"/>
    <property type="evidence" value="ECO:0007669"/>
    <property type="project" value="UniProtKB-KW"/>
</dbReference>
<dbReference type="PROSITE" id="PS00028">
    <property type="entry name" value="ZINC_FINGER_C2H2_1"/>
    <property type="match status" value="12"/>
</dbReference>
<dbReference type="InterPro" id="IPR036236">
    <property type="entry name" value="Znf_C2H2_sf"/>
</dbReference>
<dbReference type="PROSITE" id="PS50280">
    <property type="entry name" value="SET"/>
    <property type="match status" value="1"/>
</dbReference>
<feature type="domain" description="C2H2-type" evidence="12">
    <location>
        <begin position="1412"/>
        <end position="1440"/>
    </location>
</feature>
<feature type="domain" description="C2H2-type" evidence="12">
    <location>
        <begin position="1253"/>
        <end position="1281"/>
    </location>
</feature>
<name>A0AAW0UKS4_SCYPA</name>
<evidence type="ECO:0000313" key="14">
    <source>
        <dbReference type="EMBL" id="KAK8400076.1"/>
    </source>
</evidence>
<keyword evidence="6" id="KW-0805">Transcription regulation</keyword>
<dbReference type="PANTHER" id="PTHR16515:SF2">
    <property type="entry name" value="PR DOMAIN ZINC FINGER PROTEIN 4"/>
    <property type="match status" value="1"/>
</dbReference>
<dbReference type="EMBL" id="JARAKH010000010">
    <property type="protein sequence ID" value="KAK8400076.1"/>
    <property type="molecule type" value="Genomic_DNA"/>
</dbReference>
<feature type="compositionally biased region" description="Basic residues" evidence="11">
    <location>
        <begin position="1266"/>
        <end position="1275"/>
    </location>
</feature>
<sequence>MMGEHIPQRAGGTPEGRQQGPEDSDDEVDGGQLWDAQHQVGYLGLEGEFGGELSPQPSSSAECEHRVSPLDPNLSSAARYSPPPPYSSPMTGIEASLDHPDSPMEDLSHSSSLPIIPTGVSSSISSATGSLVHSESHRLPLPHSSARQISGSRTSSFVSPNSLFITQSSLSQSQPRWATHNVISDDENDDDDDESEPPVLSESVWVKQKRLALRSIVENEASQAGPSGLQSVTPSNRSVFMNNPQPGPSGVQAVLQPSSSCIQNRSHTGSSGLRNLPQPSPSNLDALPSTNKIPNRRHESDSSDSDDGDHDSSEGLPQLCPSLSSRMRGRVVHLSDGEAEALSGPTSGCEASSSMRGHVTPLSSPSTPADNCIVSSSTGHIDSIPPTPAEFQGNDVSGPCSPVSPSLASAAILDSTVDSTSGREIINTKGQSSDDESDEDNLAASGIELPVMVDAAEEISTSEVDLQHSDDSQEVALLVNPQRMFASERGSASRFIEHLSLSLSHFPGNSLDPGISSIVNEHRTDSNTLAPSEPGPYLGDPLSTPGPSRVALPCSSQPGTSQADTPAHQNRDQPSISTDESSAGSEDALSSASCDKDELTSGTSQQQTLTQQLITSQGNQVSLLVGGSDDSNDGALLMMVTSHPSSLQNIVAHDKSLEKEESGSLLPCLDAPSPQNVSCDEKEAPPASVSSEETTSPKQNVITTTASHKDVEVEFIGADFWCGECGHMYVHECPTHHVQDSEKSGRTRAWMSNSAQEVTSHKASDADGCVDCEQEDDHECPQHHVQAISDKPVQTRAWASLPGQHLAIRKVTGTEEFGVFTRKVIPKRTRFGPLEGIMMDDPRDILPSTGLIYSVLIGEKTFFLDISDEGSSNWMRFVRKATSYLEQNCVVMQIEGSLVFLTSTDILPRTELRVGYSKQYASQRNLHSLEPTQQEISVLESMRKSWPCYECDEGFESSAELQQHLTCHDVAAGDEERKKRKRLKSRRPRANGDAETSTKKMVKRIKTSGEEASSAGSSQIGRVLLQANGEEGPLHHMCKICNRAFTKAEVLKIHVISHQTVEIKEEDDGISLKQENRTCPQCFKNFESEMELSFHVEEHSLCLPLSTKPYKCEFCYKSFLRQDSLQAHSAVHSNEAEKPFRCNLCLRRFCNNSALKTHVKFHIEGSKGYDCPICREGFFSVASLKAHVSTHCVNEQYKCPTCNKVFPTYSKIRRHIRSYHAILPHTCSICSKEMPSTDKLKIHMLSHSDRRDYLCQDCGKRFKRKDKMREHSKRMHSSDRDARASKVATKAPPKFVPKVDPTDYMQFEYKCHTCLLGFKRRGMLVNHLAKRHPNVDMTSVPELNQPILKATRCYYCQYCEKMYRSSSKRKLHILKYHPGEELPPSSTSHKESTSGEDSTYSQTVGAITTYPHPCKWCYRQYASRARLLRHQRHQHPDINDDSPFMKEYGKDTAEPGVGDIDPLLDDSAGISGELPLRDQIVESNLMQNPRLSRGEPSTSGVQGPEDDLLTQAMGEITPLGNGDQYVRLIGTGTEGQPVMVGTTQANRSLLMSNDGGQQGATLALVTTDNADTVTLSLPAGQFISLIPGLSVSGAASVVTPDTRAASSGRESARIEGVAAQEDNRAASQELQREILSTIRMGPSLSKEESVEQVVLTAHQSPSLSNSVVWQQALSFTNTTT</sequence>
<feature type="compositionally biased region" description="Basic residues" evidence="11">
    <location>
        <begin position="978"/>
        <end position="989"/>
    </location>
</feature>
<evidence type="ECO:0000256" key="7">
    <source>
        <dbReference type="ARBA" id="ARBA00023125"/>
    </source>
</evidence>
<proteinExistence type="predicted"/>
<evidence type="ECO:0000259" key="12">
    <source>
        <dbReference type="PROSITE" id="PS50157"/>
    </source>
</evidence>
<feature type="region of interest" description="Disordered" evidence="11">
    <location>
        <begin position="1266"/>
        <end position="1289"/>
    </location>
</feature>
<dbReference type="SUPFAM" id="SSF57667">
    <property type="entry name" value="beta-beta-alpha zinc fingers"/>
    <property type="match status" value="4"/>
</dbReference>
<feature type="domain" description="C2H2-type" evidence="12">
    <location>
        <begin position="1169"/>
        <end position="1196"/>
    </location>
</feature>
<dbReference type="GO" id="GO:0008170">
    <property type="term" value="F:N-methyltransferase activity"/>
    <property type="evidence" value="ECO:0007669"/>
    <property type="project" value="UniProtKB-ARBA"/>
</dbReference>
<keyword evidence="5" id="KW-0862">Zinc</keyword>
<evidence type="ECO:0000256" key="8">
    <source>
        <dbReference type="ARBA" id="ARBA00023163"/>
    </source>
</evidence>
<feature type="domain" description="C2H2-type" evidence="12">
    <location>
        <begin position="946"/>
        <end position="968"/>
    </location>
</feature>
<keyword evidence="2" id="KW-0479">Metal-binding</keyword>
<dbReference type="Pfam" id="PF00096">
    <property type="entry name" value="zf-C2H2"/>
    <property type="match status" value="2"/>
</dbReference>
<evidence type="ECO:0000256" key="10">
    <source>
        <dbReference type="PROSITE-ProRule" id="PRU00042"/>
    </source>
</evidence>
<organism evidence="14 15">
    <name type="scientific">Scylla paramamosain</name>
    <name type="common">Mud crab</name>
    <dbReference type="NCBI Taxonomy" id="85552"/>
    <lineage>
        <taxon>Eukaryota</taxon>
        <taxon>Metazoa</taxon>
        <taxon>Ecdysozoa</taxon>
        <taxon>Arthropoda</taxon>
        <taxon>Crustacea</taxon>
        <taxon>Multicrustacea</taxon>
        <taxon>Malacostraca</taxon>
        <taxon>Eumalacostraca</taxon>
        <taxon>Eucarida</taxon>
        <taxon>Decapoda</taxon>
        <taxon>Pleocyemata</taxon>
        <taxon>Brachyura</taxon>
        <taxon>Eubrachyura</taxon>
        <taxon>Portunoidea</taxon>
        <taxon>Portunidae</taxon>
        <taxon>Portuninae</taxon>
        <taxon>Scylla</taxon>
    </lineage>
</organism>
<keyword evidence="8" id="KW-0804">Transcription</keyword>
<dbReference type="GO" id="GO:0010468">
    <property type="term" value="P:regulation of gene expression"/>
    <property type="evidence" value="ECO:0007669"/>
    <property type="project" value="TreeGrafter"/>
</dbReference>
<dbReference type="GO" id="GO:0008757">
    <property type="term" value="F:S-adenosylmethionine-dependent methyltransferase activity"/>
    <property type="evidence" value="ECO:0007669"/>
    <property type="project" value="UniProtKB-ARBA"/>
</dbReference>
<reference evidence="14 15" key="1">
    <citation type="submission" date="2023-03" db="EMBL/GenBank/DDBJ databases">
        <title>High-quality genome of Scylla paramamosain provides insights in environmental adaptation.</title>
        <authorList>
            <person name="Zhang L."/>
        </authorList>
    </citation>
    <scope>NUCLEOTIDE SEQUENCE [LARGE SCALE GENOMIC DNA]</scope>
    <source>
        <strain evidence="14">LZ_2023a</strain>
        <tissue evidence="14">Muscle</tissue>
    </source>
</reference>
<feature type="region of interest" description="Disordered" evidence="11">
    <location>
        <begin position="525"/>
        <end position="607"/>
    </location>
</feature>
<feature type="domain" description="C2H2-type" evidence="12">
    <location>
        <begin position="1110"/>
        <end position="1137"/>
    </location>
</feature>
<dbReference type="PANTHER" id="PTHR16515">
    <property type="entry name" value="PR DOMAIN ZINC FINGER PROTEIN"/>
    <property type="match status" value="1"/>
</dbReference>
<dbReference type="Proteomes" id="UP001487740">
    <property type="component" value="Unassembled WGS sequence"/>
</dbReference>
<dbReference type="Gene3D" id="2.170.270.10">
    <property type="entry name" value="SET domain"/>
    <property type="match status" value="1"/>
</dbReference>
<comment type="caution">
    <text evidence="14">The sequence shown here is derived from an EMBL/GenBank/DDBJ whole genome shotgun (WGS) entry which is preliminary data.</text>
</comment>
<feature type="compositionally biased region" description="Polar residues" evidence="11">
    <location>
        <begin position="220"/>
        <end position="244"/>
    </location>
</feature>
<dbReference type="Gene3D" id="3.30.160.60">
    <property type="entry name" value="Classic Zinc Finger"/>
    <property type="match status" value="7"/>
</dbReference>
<feature type="domain" description="C2H2-type" evidence="12">
    <location>
        <begin position="1225"/>
        <end position="1252"/>
    </location>
</feature>
<evidence type="ECO:0000256" key="5">
    <source>
        <dbReference type="ARBA" id="ARBA00022833"/>
    </source>
</evidence>
<dbReference type="InterPro" id="IPR013087">
    <property type="entry name" value="Znf_C2H2_type"/>
</dbReference>
<dbReference type="PROSITE" id="PS50157">
    <property type="entry name" value="ZINC_FINGER_C2H2_2"/>
    <property type="match status" value="11"/>
</dbReference>
<evidence type="ECO:0000313" key="15">
    <source>
        <dbReference type="Proteomes" id="UP001487740"/>
    </source>
</evidence>
<feature type="domain" description="C2H2-type" evidence="12">
    <location>
        <begin position="1197"/>
        <end position="1221"/>
    </location>
</feature>
<feature type="compositionally biased region" description="Polar residues" evidence="11">
    <location>
        <begin position="554"/>
        <end position="593"/>
    </location>
</feature>
<feature type="region of interest" description="Disordered" evidence="11">
    <location>
        <begin position="972"/>
        <end position="1018"/>
    </location>
</feature>
<feature type="region of interest" description="Disordered" evidence="11">
    <location>
        <begin position="1"/>
        <end position="202"/>
    </location>
</feature>
<keyword evidence="7" id="KW-0238">DNA-binding</keyword>
<feature type="domain" description="SET" evidence="13">
    <location>
        <begin position="804"/>
        <end position="917"/>
    </location>
</feature>
<evidence type="ECO:0000256" key="1">
    <source>
        <dbReference type="ARBA" id="ARBA00004123"/>
    </source>
</evidence>
<keyword evidence="9" id="KW-0539">Nucleus</keyword>
<evidence type="ECO:0000256" key="6">
    <source>
        <dbReference type="ARBA" id="ARBA00023015"/>
    </source>
</evidence>
<feature type="compositionally biased region" description="Low complexity" evidence="11">
    <location>
        <begin position="114"/>
        <end position="130"/>
    </location>
</feature>
<feature type="compositionally biased region" description="Polar residues" evidence="11">
    <location>
        <begin position="688"/>
        <end position="700"/>
    </location>
</feature>
<evidence type="ECO:0000256" key="11">
    <source>
        <dbReference type="SAM" id="MobiDB-lite"/>
    </source>
</evidence>
<feature type="region of interest" description="Disordered" evidence="11">
    <location>
        <begin position="661"/>
        <end position="700"/>
    </location>
</feature>
<dbReference type="InterPro" id="IPR001214">
    <property type="entry name" value="SET_dom"/>
</dbReference>
<dbReference type="GO" id="GO:0005634">
    <property type="term" value="C:nucleus"/>
    <property type="evidence" value="ECO:0007669"/>
    <property type="project" value="UniProtKB-SubCell"/>
</dbReference>
<feature type="domain" description="C2H2-type" evidence="12">
    <location>
        <begin position="1354"/>
        <end position="1382"/>
    </location>
</feature>
<evidence type="ECO:0000256" key="3">
    <source>
        <dbReference type="ARBA" id="ARBA00022737"/>
    </source>
</evidence>
<keyword evidence="4 10" id="KW-0863">Zinc-finger</keyword>
<evidence type="ECO:0000259" key="13">
    <source>
        <dbReference type="PROSITE" id="PS50280"/>
    </source>
</evidence>
<evidence type="ECO:0008006" key="16">
    <source>
        <dbReference type="Google" id="ProtNLM"/>
    </source>
</evidence>
<evidence type="ECO:0000256" key="9">
    <source>
        <dbReference type="ARBA" id="ARBA00023242"/>
    </source>
</evidence>
<accession>A0AAW0UKS4</accession>
<evidence type="ECO:0000256" key="2">
    <source>
        <dbReference type="ARBA" id="ARBA00022723"/>
    </source>
</evidence>
<dbReference type="GO" id="GO:0008276">
    <property type="term" value="F:protein methyltransferase activity"/>
    <property type="evidence" value="ECO:0007669"/>
    <property type="project" value="UniProtKB-ARBA"/>
</dbReference>
<feature type="domain" description="C2H2-type" evidence="12">
    <location>
        <begin position="1036"/>
        <end position="1058"/>
    </location>
</feature>
<feature type="domain" description="C2H2-type" evidence="12">
    <location>
        <begin position="1140"/>
        <end position="1162"/>
    </location>
</feature>
<feature type="region of interest" description="Disordered" evidence="11">
    <location>
        <begin position="219"/>
        <end position="403"/>
    </location>
</feature>
<keyword evidence="3" id="KW-0677">Repeat</keyword>
<feature type="compositionally biased region" description="Acidic residues" evidence="11">
    <location>
        <begin position="184"/>
        <end position="196"/>
    </location>
</feature>
<feature type="compositionally biased region" description="Polar residues" evidence="11">
    <location>
        <begin position="344"/>
        <end position="380"/>
    </location>
</feature>
<gene>
    <name evidence="14" type="ORF">O3P69_003042</name>
</gene>
<dbReference type="Pfam" id="PF21549">
    <property type="entry name" value="PRDM2_PR"/>
    <property type="match status" value="1"/>
</dbReference>
<dbReference type="InterPro" id="IPR046341">
    <property type="entry name" value="SET_dom_sf"/>
</dbReference>
<dbReference type="InterPro" id="IPR050331">
    <property type="entry name" value="Zinc_finger"/>
</dbReference>
<evidence type="ECO:0000256" key="4">
    <source>
        <dbReference type="ARBA" id="ARBA00022771"/>
    </source>
</evidence>
<feature type="region of interest" description="Disordered" evidence="11">
    <location>
        <begin position="1377"/>
        <end position="1400"/>
    </location>
</feature>
<dbReference type="SMART" id="SM00355">
    <property type="entry name" value="ZnF_C2H2"/>
    <property type="match status" value="12"/>
</dbReference>
<comment type="subcellular location">
    <subcellularLocation>
        <location evidence="1">Nucleus</location>
    </subcellularLocation>
</comment>
<feature type="compositionally biased region" description="Polar residues" evidence="11">
    <location>
        <begin position="145"/>
        <end position="176"/>
    </location>
</feature>